<dbReference type="RefSeq" id="WP_091519910.1">
    <property type="nucleotide sequence ID" value="NZ_LT629772.1"/>
</dbReference>
<dbReference type="InterPro" id="IPR019405">
    <property type="entry name" value="Lactonase_7-beta_prop"/>
</dbReference>
<dbReference type="GO" id="GO:0017057">
    <property type="term" value="F:6-phosphogluconolactonase activity"/>
    <property type="evidence" value="ECO:0007669"/>
    <property type="project" value="TreeGrafter"/>
</dbReference>
<dbReference type="OrthoDB" id="9790815at2"/>
<reference evidence="3 4" key="1">
    <citation type="submission" date="2016-10" db="EMBL/GenBank/DDBJ databases">
        <authorList>
            <person name="de Groot N.N."/>
        </authorList>
    </citation>
    <scope>NUCLEOTIDE SEQUENCE [LARGE SCALE GENOMIC DNA]</scope>
    <source>
        <strain evidence="3 4">DSM 21800</strain>
    </source>
</reference>
<dbReference type="GO" id="GO:0016853">
    <property type="term" value="F:isomerase activity"/>
    <property type="evidence" value="ECO:0007669"/>
    <property type="project" value="UniProtKB-KW"/>
</dbReference>
<evidence type="ECO:0000313" key="3">
    <source>
        <dbReference type="EMBL" id="SDS03952.1"/>
    </source>
</evidence>
<dbReference type="Gene3D" id="2.130.10.10">
    <property type="entry name" value="YVTN repeat-like/Quinoprotein amine dehydrogenase"/>
    <property type="match status" value="1"/>
</dbReference>
<dbReference type="InterPro" id="IPR011048">
    <property type="entry name" value="Haem_d1_sf"/>
</dbReference>
<dbReference type="InterPro" id="IPR050282">
    <property type="entry name" value="Cycloisomerase_2"/>
</dbReference>
<protein>
    <submittedName>
        <fullName evidence="3">6-phosphogluconolactonase, cycloisomerase 2 family</fullName>
    </submittedName>
</protein>
<dbReference type="Pfam" id="PF10282">
    <property type="entry name" value="Lactonase"/>
    <property type="match status" value="1"/>
</dbReference>
<keyword evidence="4" id="KW-1185">Reference proteome</keyword>
<evidence type="ECO:0000256" key="2">
    <source>
        <dbReference type="SAM" id="MobiDB-lite"/>
    </source>
</evidence>
<dbReference type="AlphaFoldDB" id="A0A1H1NYC3"/>
<evidence type="ECO:0000256" key="1">
    <source>
        <dbReference type="ARBA" id="ARBA00005564"/>
    </source>
</evidence>
<accession>A0A1H1NYC3</accession>
<feature type="compositionally biased region" description="Polar residues" evidence="2">
    <location>
        <begin position="25"/>
        <end position="37"/>
    </location>
</feature>
<dbReference type="Proteomes" id="UP000199103">
    <property type="component" value="Chromosome I"/>
</dbReference>
<organism evidence="3 4">
    <name type="scientific">Microlunatus soli</name>
    <dbReference type="NCBI Taxonomy" id="630515"/>
    <lineage>
        <taxon>Bacteria</taxon>
        <taxon>Bacillati</taxon>
        <taxon>Actinomycetota</taxon>
        <taxon>Actinomycetes</taxon>
        <taxon>Propionibacteriales</taxon>
        <taxon>Propionibacteriaceae</taxon>
        <taxon>Microlunatus</taxon>
    </lineage>
</organism>
<dbReference type="PANTHER" id="PTHR30344">
    <property type="entry name" value="6-PHOSPHOGLUCONOLACTONASE-RELATED"/>
    <property type="match status" value="1"/>
</dbReference>
<gene>
    <name evidence="3" type="ORF">SAMN04489812_0695</name>
</gene>
<dbReference type="STRING" id="630515.SAMN04489812_0695"/>
<sequence length="389" mass="40061">MTETSGDPTTDAPSTDSPSTEDQSTEASEAQPTTSAPTFDPPEYVFVGGYTDEMGGTAKGLTMYGTGAGSDGSGAEAADAGTVAAVASLGLASPSYVIKHPSKPWLYAVHESSPGQVSAIRYDDDGLHLINTVDSGGDGGCHLCFDHSGDFLVVAHYTSGSIASFALEPNGALSERKGLLEFSGSGPDAERQSSAHAHQVVSVGQAIMVPDLGSDAVHIVRIDDAGELTPAGDSIKLPDGSGPRHLVVSGRHLVVACELSATLWVGALDAAVGAAGNSVPTSTKQTEERIYPSALVAYGDQLVVANRGADTLGIFTLDAFGTPHPLTEIDCGGSWPRDVTVDGEQLWVSNQQSDTVSVIKPAAVSNRPEDWPVVHQLSTGAPARVIPTR</sequence>
<evidence type="ECO:0000313" key="4">
    <source>
        <dbReference type="Proteomes" id="UP000199103"/>
    </source>
</evidence>
<feature type="region of interest" description="Disordered" evidence="2">
    <location>
        <begin position="1"/>
        <end position="48"/>
    </location>
</feature>
<keyword evidence="3" id="KW-0413">Isomerase</keyword>
<dbReference type="PANTHER" id="PTHR30344:SF1">
    <property type="entry name" value="6-PHOSPHOGLUCONOLACTONASE"/>
    <property type="match status" value="1"/>
</dbReference>
<dbReference type="EMBL" id="LT629772">
    <property type="protein sequence ID" value="SDS03952.1"/>
    <property type="molecule type" value="Genomic_DNA"/>
</dbReference>
<proteinExistence type="inferred from homology"/>
<dbReference type="InterPro" id="IPR015943">
    <property type="entry name" value="WD40/YVTN_repeat-like_dom_sf"/>
</dbReference>
<name>A0A1H1NYC3_9ACTN</name>
<feature type="compositionally biased region" description="Low complexity" evidence="2">
    <location>
        <begin position="1"/>
        <end position="22"/>
    </location>
</feature>
<comment type="similarity">
    <text evidence="1">Belongs to the cycloisomerase 2 family.</text>
</comment>
<dbReference type="SUPFAM" id="SSF51004">
    <property type="entry name" value="C-terminal (heme d1) domain of cytochrome cd1-nitrite reductase"/>
    <property type="match status" value="1"/>
</dbReference>